<protein>
    <submittedName>
        <fullName evidence="1">Uncharacterized protein</fullName>
    </submittedName>
</protein>
<organism evidence="1 2">
    <name type="scientific">Liparis tanakae</name>
    <name type="common">Tanaka's snailfish</name>
    <dbReference type="NCBI Taxonomy" id="230148"/>
    <lineage>
        <taxon>Eukaryota</taxon>
        <taxon>Metazoa</taxon>
        <taxon>Chordata</taxon>
        <taxon>Craniata</taxon>
        <taxon>Vertebrata</taxon>
        <taxon>Euteleostomi</taxon>
        <taxon>Actinopterygii</taxon>
        <taxon>Neopterygii</taxon>
        <taxon>Teleostei</taxon>
        <taxon>Neoteleostei</taxon>
        <taxon>Acanthomorphata</taxon>
        <taxon>Eupercaria</taxon>
        <taxon>Perciformes</taxon>
        <taxon>Cottioidei</taxon>
        <taxon>Cottales</taxon>
        <taxon>Liparidae</taxon>
        <taxon>Liparis</taxon>
    </lineage>
</organism>
<sequence length="87" mass="9545">MASMISMMRCSAESAPMVMSVPQKSLSMEPTRPTMFRLKAAAILPSRVVKALQRALPITVPPCSRDVISQVRSQIKTHNAQHSAICH</sequence>
<proteinExistence type="predicted"/>
<comment type="caution">
    <text evidence="1">The sequence shown here is derived from an EMBL/GenBank/DDBJ whole genome shotgun (WGS) entry which is preliminary data.</text>
</comment>
<dbReference type="AlphaFoldDB" id="A0A4Z2J4Q5"/>
<dbReference type="OrthoDB" id="10055828at2759"/>
<evidence type="ECO:0000313" key="2">
    <source>
        <dbReference type="Proteomes" id="UP000314294"/>
    </source>
</evidence>
<dbReference type="EMBL" id="SRLO01000026">
    <property type="protein sequence ID" value="TNN84452.1"/>
    <property type="molecule type" value="Genomic_DNA"/>
</dbReference>
<accession>A0A4Z2J4Q5</accession>
<gene>
    <name evidence="1" type="ORF">EYF80_005152</name>
</gene>
<keyword evidence="2" id="KW-1185">Reference proteome</keyword>
<name>A0A4Z2J4Q5_9TELE</name>
<evidence type="ECO:0000313" key="1">
    <source>
        <dbReference type="EMBL" id="TNN84452.1"/>
    </source>
</evidence>
<reference evidence="1 2" key="1">
    <citation type="submission" date="2019-03" db="EMBL/GenBank/DDBJ databases">
        <title>First draft genome of Liparis tanakae, snailfish: a comprehensive survey of snailfish specific genes.</title>
        <authorList>
            <person name="Kim W."/>
            <person name="Song I."/>
            <person name="Jeong J.-H."/>
            <person name="Kim D."/>
            <person name="Kim S."/>
            <person name="Ryu S."/>
            <person name="Song J.Y."/>
            <person name="Lee S.K."/>
        </authorList>
    </citation>
    <scope>NUCLEOTIDE SEQUENCE [LARGE SCALE GENOMIC DNA]</scope>
    <source>
        <tissue evidence="1">Muscle</tissue>
    </source>
</reference>
<dbReference type="Proteomes" id="UP000314294">
    <property type="component" value="Unassembled WGS sequence"/>
</dbReference>